<evidence type="ECO:0000259" key="3">
    <source>
        <dbReference type="SMART" id="SM00460"/>
    </source>
</evidence>
<feature type="transmembrane region" description="Helical" evidence="2">
    <location>
        <begin position="71"/>
        <end position="90"/>
    </location>
</feature>
<feature type="transmembrane region" description="Helical" evidence="2">
    <location>
        <begin position="40"/>
        <end position="62"/>
    </location>
</feature>
<feature type="transmembrane region" description="Helical" evidence="2">
    <location>
        <begin position="230"/>
        <end position="251"/>
    </location>
</feature>
<evidence type="ECO:0000256" key="1">
    <source>
        <dbReference type="SAM" id="MobiDB-lite"/>
    </source>
</evidence>
<evidence type="ECO:0000313" key="4">
    <source>
        <dbReference type="EMBL" id="SEC43601.1"/>
    </source>
</evidence>
<dbReference type="InterPro" id="IPR038765">
    <property type="entry name" value="Papain-like_cys_pep_sf"/>
</dbReference>
<dbReference type="InterPro" id="IPR021878">
    <property type="entry name" value="TgpA_N"/>
</dbReference>
<feature type="region of interest" description="Disordered" evidence="1">
    <location>
        <begin position="588"/>
        <end position="632"/>
    </location>
</feature>
<feature type="domain" description="Transglutaminase-like" evidence="3">
    <location>
        <begin position="494"/>
        <end position="575"/>
    </location>
</feature>
<keyword evidence="2" id="KW-0812">Transmembrane</keyword>
<dbReference type="Pfam" id="PF01841">
    <property type="entry name" value="Transglut_core"/>
    <property type="match status" value="1"/>
</dbReference>
<keyword evidence="5" id="KW-1185">Reference proteome</keyword>
<dbReference type="PANTHER" id="PTHR42736">
    <property type="entry name" value="PROTEIN-GLUTAMINE GAMMA-GLUTAMYLTRANSFERASE"/>
    <property type="match status" value="1"/>
</dbReference>
<name>A0A1H4SIF0_9MICC</name>
<proteinExistence type="predicted"/>
<protein>
    <recommendedName>
        <fullName evidence="3">Transglutaminase-like domain-containing protein</fullName>
    </recommendedName>
</protein>
<evidence type="ECO:0000256" key="2">
    <source>
        <dbReference type="SAM" id="Phobius"/>
    </source>
</evidence>
<reference evidence="4 5" key="1">
    <citation type="submission" date="2016-10" db="EMBL/GenBank/DDBJ databases">
        <authorList>
            <person name="de Groot N.N."/>
        </authorList>
    </citation>
    <scope>NUCLEOTIDE SEQUENCE [LARGE SCALE GENOMIC DNA]</scope>
    <source>
        <strain evidence="4 5">DSM 10495</strain>
    </source>
</reference>
<dbReference type="STRING" id="156980.SAMN04489745_2865"/>
<accession>A0A1H4SIF0</accession>
<dbReference type="AlphaFoldDB" id="A0A1H4SIF0"/>
<dbReference type="Pfam" id="PF13559">
    <property type="entry name" value="DUF4129"/>
    <property type="match status" value="1"/>
</dbReference>
<dbReference type="InterPro" id="IPR002931">
    <property type="entry name" value="Transglutaminase-like"/>
</dbReference>
<dbReference type="PANTHER" id="PTHR42736:SF1">
    <property type="entry name" value="PROTEIN-GLUTAMINE GAMMA-GLUTAMYLTRANSFERASE"/>
    <property type="match status" value="1"/>
</dbReference>
<feature type="transmembrane region" description="Helical" evidence="2">
    <location>
        <begin position="132"/>
        <end position="151"/>
    </location>
</feature>
<dbReference type="SMART" id="SM00460">
    <property type="entry name" value="TGc"/>
    <property type="match status" value="1"/>
</dbReference>
<evidence type="ECO:0000313" key="5">
    <source>
        <dbReference type="Proteomes" id="UP000182652"/>
    </source>
</evidence>
<dbReference type="Pfam" id="PF11992">
    <property type="entry name" value="TgpA_N"/>
    <property type="match status" value="1"/>
</dbReference>
<dbReference type="RefSeq" id="WP_066214607.1">
    <property type="nucleotide sequence ID" value="NZ_FNSN01000003.1"/>
</dbReference>
<feature type="transmembrane region" description="Helical" evidence="2">
    <location>
        <begin position="180"/>
        <end position="197"/>
    </location>
</feature>
<dbReference type="EMBL" id="FNSN01000003">
    <property type="protein sequence ID" value="SEC43601.1"/>
    <property type="molecule type" value="Genomic_DNA"/>
</dbReference>
<dbReference type="SUPFAM" id="SSF54001">
    <property type="entry name" value="Cysteine proteinases"/>
    <property type="match status" value="1"/>
</dbReference>
<gene>
    <name evidence="4" type="ORF">SAMN04489745_2865</name>
</gene>
<feature type="compositionally biased region" description="Low complexity" evidence="1">
    <location>
        <begin position="602"/>
        <end position="630"/>
    </location>
</feature>
<dbReference type="InterPro" id="IPR052901">
    <property type="entry name" value="Bact_TGase-like"/>
</dbReference>
<organism evidence="4 5">
    <name type="scientific">Arthrobacter woluwensis</name>
    <dbReference type="NCBI Taxonomy" id="156980"/>
    <lineage>
        <taxon>Bacteria</taxon>
        <taxon>Bacillati</taxon>
        <taxon>Actinomycetota</taxon>
        <taxon>Actinomycetes</taxon>
        <taxon>Micrococcales</taxon>
        <taxon>Micrococcaceae</taxon>
        <taxon>Arthrobacter</taxon>
    </lineage>
</organism>
<dbReference type="InterPro" id="IPR025403">
    <property type="entry name" value="TgpA-like_C"/>
</dbReference>
<keyword evidence="2" id="KW-0472">Membrane</keyword>
<dbReference type="Proteomes" id="UP000182652">
    <property type="component" value="Unassembled WGS sequence"/>
</dbReference>
<feature type="transmembrane region" description="Helical" evidence="2">
    <location>
        <begin position="158"/>
        <end position="174"/>
    </location>
</feature>
<keyword evidence="2" id="KW-1133">Transmembrane helix</keyword>
<feature type="transmembrane region" description="Helical" evidence="2">
    <location>
        <begin position="644"/>
        <end position="664"/>
    </location>
</feature>
<dbReference type="Gene3D" id="3.10.620.30">
    <property type="match status" value="1"/>
</dbReference>
<sequence>MTTTPERTPGRSRLGGILLPVTACVCALLASAAAGLSGVIYGWSWFLPVLITLQVTGTALVVPRFFTRSAWVPYAAGAVALGLILNALFLSDRAFLGILPSPSAWGGFWDLMAEAQNTVQHEFVPVNPGPGITYLVSGCLGLLALITDWIVVRARHPLAAAGPVFAVLLVPALLNYTSVGAWPFAATAFFFTILLAVSRRALRAAQEAESPAEKSRGAAQNSASRGLGRATVLGSAAVALALLVPALVPGFTEGLFPQGSRLGSLGKSNGLNPVLSLSSNLRQQGTGTVMSYVTDASSPPYLRLTTIDSFSGDRWEPEKYHGGYLGSVRQFDDGKMRQTPEKATGPLFYSTVISTHDFSSPYLPMVTNPAVVEGAKGDWGYDADNLTVRSRSGDSTSANEVYTVRSFNQDWSAEELRRPATVPLQVMAKFRELPANVPRIIGETALQVTRTADTPFDKAMALQRYLRGPGFSYSVTAPADHGYDGTGMEVLAKFLDAKSGYCIHYATAMAVMARAIGIPSRVAVGFAPGRATGVTQAGEQGGPTRTEYAVAAQDAHAWPEIYLEGPGWIPFEPTPSRGIVPGYAVDPSATNVPDFDPEGLRPRAPSTATSTPQPSASATTTPVPQAAPRASTPPWWESLDWGHLLWAAAAVVVLGIASVLPQVLRGRQRRRRLSPAQSGTGVRIGAMEELLATAEDHGVPARDAETPRAFAARLEDGLPEPGRVAVRDLVRDYESARYGDRGDGAEADSTAQEARERVAAVERSLGDREGRLARWRARWVPPSLWRSGPWRPGRRR</sequence>
<feature type="transmembrane region" description="Helical" evidence="2">
    <location>
        <begin position="12"/>
        <end position="34"/>
    </location>
</feature>